<dbReference type="EMBL" id="QUSL01000002">
    <property type="protein sequence ID" value="RGD86900.1"/>
    <property type="molecule type" value="Genomic_DNA"/>
</dbReference>
<dbReference type="RefSeq" id="WP_117580237.1">
    <property type="nucleotide sequence ID" value="NZ_QUSL01000002.1"/>
</dbReference>
<evidence type="ECO:0000313" key="3">
    <source>
        <dbReference type="EMBL" id="RGD86900.1"/>
    </source>
</evidence>
<protein>
    <recommendedName>
        <fullName evidence="2">Peptidase S74 domain-containing protein</fullName>
    </recommendedName>
</protein>
<reference evidence="3 4" key="1">
    <citation type="submission" date="2018-08" db="EMBL/GenBank/DDBJ databases">
        <title>A genome reference for cultivated species of the human gut microbiota.</title>
        <authorList>
            <person name="Zou Y."/>
            <person name="Xue W."/>
            <person name="Luo G."/>
        </authorList>
    </citation>
    <scope>NUCLEOTIDE SEQUENCE [LARGE SCALE GENOMIC DNA]</scope>
    <source>
        <strain evidence="3 4">OM06-4</strain>
    </source>
</reference>
<feature type="coiled-coil region" evidence="1">
    <location>
        <begin position="648"/>
        <end position="675"/>
    </location>
</feature>
<dbReference type="Pfam" id="PF18994">
    <property type="entry name" value="Prophage_tailD1"/>
    <property type="match status" value="1"/>
</dbReference>
<evidence type="ECO:0000259" key="2">
    <source>
        <dbReference type="PROSITE" id="PS51688"/>
    </source>
</evidence>
<dbReference type="InterPro" id="IPR044051">
    <property type="entry name" value="Prophage_tail_N"/>
</dbReference>
<feature type="domain" description="Peptidase S74" evidence="2">
    <location>
        <begin position="580"/>
        <end position="669"/>
    </location>
</feature>
<evidence type="ECO:0000313" key="4">
    <source>
        <dbReference type="Proteomes" id="UP000261032"/>
    </source>
</evidence>
<dbReference type="InterPro" id="IPR010572">
    <property type="entry name" value="Tail_dom"/>
</dbReference>
<gene>
    <name evidence="3" type="ORF">DXB93_01670</name>
</gene>
<accession>A0A3E3EG68</accession>
<dbReference type="NCBIfam" id="TIGR01665">
    <property type="entry name" value="put_anti_recept"/>
    <property type="match status" value="1"/>
</dbReference>
<comment type="caution">
    <text evidence="3">The sequence shown here is derived from an EMBL/GenBank/DDBJ whole genome shotgun (WGS) entry which is preliminary data.</text>
</comment>
<sequence length="693" mass="77364">MIQVYSPENENYDMNGDAVIEAESCEIEFEMNSAWELELTAPSEKNKEILVYEAVIKVPTPYGKQLYRIYNVQKDDDSITASARPVFMDAKDEVMVWDTRPTKADGQGAMDSIFDPEGKYHGHSDIKLVSTAYWQQKNAVECLMSDDENSFLNRWGGEIYFDNFDIYINERIGSDNGLRAEFGFNLTGVEEKVDMSEVVTMIFPKAYNGYMLPDNESINSPLLNNYQKKYKRIIEYPDIKLSADVQEGDELNGVTVCDTLEELYSALRKRAAKEYEAGIDLPKIAYNVSMIDLSRTDEYKEYIGLLKVVLGDNVHVKHRKLGVVTNARVIKMTYDCITEKVEGLTLGDYESSYINDTTSIISSVTNAISPGGTVIAEKIKGVIDLLNTSLRAQKDIAKKQDVRAILFEDLDEESSTFGALCIGTQGIQISKKRNETDTDWKWGTAINFESIVADYIITGILSDRKGNSYWDMDRGELVTRYMKATDAEFSGTVKGSKIEGGEINGSSISTNKDITIGRNIYFAGNGDYAAIMGGNTVLRFLSSNPPTTSVDGTNIQLLASNHIFLSGSSISSSVPINVGSDIRLKKNIDDIDISALVDEIKIKSFDYIGKRNNVVGVIADDLKDSRFAEYLITKDKDGYLSVDYNALAMACIQKVQKLDKKIELLESELVKMKSLEVDNLGNKDKKKGSHDKQ</sequence>
<dbReference type="Pfam" id="PF06605">
    <property type="entry name" value="Prophage_tail"/>
    <property type="match status" value="1"/>
</dbReference>
<dbReference type="Proteomes" id="UP000261032">
    <property type="component" value="Unassembled WGS sequence"/>
</dbReference>
<dbReference type="PROSITE" id="PS51688">
    <property type="entry name" value="ICA"/>
    <property type="match status" value="1"/>
</dbReference>
<dbReference type="InterPro" id="IPR030392">
    <property type="entry name" value="S74_ICA"/>
</dbReference>
<dbReference type="Pfam" id="PF13884">
    <property type="entry name" value="Peptidase_S74"/>
    <property type="match status" value="1"/>
</dbReference>
<organism evidence="3 4">
    <name type="scientific">Thomasclavelia ramosa</name>
    <dbReference type="NCBI Taxonomy" id="1547"/>
    <lineage>
        <taxon>Bacteria</taxon>
        <taxon>Bacillati</taxon>
        <taxon>Bacillota</taxon>
        <taxon>Erysipelotrichia</taxon>
        <taxon>Erysipelotrichales</taxon>
        <taxon>Coprobacillaceae</taxon>
        <taxon>Thomasclavelia</taxon>
    </lineage>
</organism>
<keyword evidence="1" id="KW-0175">Coiled coil</keyword>
<name>A0A3E3EG68_9FIRM</name>
<proteinExistence type="predicted"/>
<dbReference type="InterPro" id="IPR007119">
    <property type="entry name" value="Phage_tail_spike_N"/>
</dbReference>
<dbReference type="AlphaFoldDB" id="A0A3E3EG68"/>
<evidence type="ECO:0000256" key="1">
    <source>
        <dbReference type="SAM" id="Coils"/>
    </source>
</evidence>